<dbReference type="PRINTS" id="PR01463">
    <property type="entry name" value="EAGCHANLFMLY"/>
</dbReference>
<dbReference type="InterPro" id="IPR003938">
    <property type="entry name" value="K_chnl_volt-dep_EAG/ELK/ERG"/>
</dbReference>
<feature type="compositionally biased region" description="Polar residues" evidence="8">
    <location>
        <begin position="1181"/>
        <end position="1191"/>
    </location>
</feature>
<dbReference type="InterPro" id="IPR018490">
    <property type="entry name" value="cNMP-bd_dom_sf"/>
</dbReference>
<dbReference type="Gene3D" id="2.60.120.10">
    <property type="entry name" value="Jelly Rolls"/>
    <property type="match status" value="1"/>
</dbReference>
<gene>
    <name evidence="11" type="ORF">FGO68_gene7704</name>
</gene>
<feature type="region of interest" description="Disordered" evidence="8">
    <location>
        <begin position="1244"/>
        <end position="1264"/>
    </location>
</feature>
<evidence type="ECO:0000256" key="5">
    <source>
        <dbReference type="ARBA" id="ARBA00023065"/>
    </source>
</evidence>
<evidence type="ECO:0000256" key="4">
    <source>
        <dbReference type="ARBA" id="ARBA00022989"/>
    </source>
</evidence>
<evidence type="ECO:0000313" key="12">
    <source>
        <dbReference type="Proteomes" id="UP000785679"/>
    </source>
</evidence>
<feature type="domain" description="Cyclic nucleotide-binding" evidence="10">
    <location>
        <begin position="866"/>
        <end position="937"/>
    </location>
</feature>
<keyword evidence="7" id="KW-0407">Ion channel</keyword>
<keyword evidence="12" id="KW-1185">Reference proteome</keyword>
<feature type="region of interest" description="Disordered" evidence="8">
    <location>
        <begin position="1094"/>
        <end position="1215"/>
    </location>
</feature>
<dbReference type="SUPFAM" id="SSF81324">
    <property type="entry name" value="Voltage-gated potassium channels"/>
    <property type="match status" value="1"/>
</dbReference>
<keyword evidence="3 9" id="KW-0812">Transmembrane</keyword>
<feature type="compositionally biased region" description="Polar residues" evidence="8">
    <location>
        <begin position="1153"/>
        <end position="1168"/>
    </location>
</feature>
<dbReference type="FunFam" id="1.10.287.70:FF:000123">
    <property type="entry name" value="Potassium channel KAT3"/>
    <property type="match status" value="1"/>
</dbReference>
<evidence type="ECO:0000256" key="6">
    <source>
        <dbReference type="ARBA" id="ARBA00023136"/>
    </source>
</evidence>
<feature type="compositionally biased region" description="Polar residues" evidence="8">
    <location>
        <begin position="1"/>
        <end position="25"/>
    </location>
</feature>
<dbReference type="Gene3D" id="1.10.287.70">
    <property type="match status" value="1"/>
</dbReference>
<feature type="compositionally biased region" description="Basic residues" evidence="8">
    <location>
        <begin position="1133"/>
        <end position="1145"/>
    </location>
</feature>
<dbReference type="PANTHER" id="PTHR47823:SF9">
    <property type="entry name" value="CHROMOSOME UNDETERMINED SCAFFOLD_10, WHOLE GENOME SHOTGUN SEQUENCE"/>
    <property type="match status" value="1"/>
</dbReference>
<accession>A0A8J8P5B4</accession>
<feature type="region of interest" description="Disordered" evidence="8">
    <location>
        <begin position="230"/>
        <end position="299"/>
    </location>
</feature>
<reference evidence="11" key="1">
    <citation type="submission" date="2019-06" db="EMBL/GenBank/DDBJ databases">
        <authorList>
            <person name="Zheng W."/>
        </authorList>
    </citation>
    <scope>NUCLEOTIDE SEQUENCE</scope>
    <source>
        <strain evidence="11">QDHG01</strain>
    </source>
</reference>
<feature type="transmembrane region" description="Helical" evidence="9">
    <location>
        <begin position="764"/>
        <end position="788"/>
    </location>
</feature>
<evidence type="ECO:0000256" key="1">
    <source>
        <dbReference type="ARBA" id="ARBA00004141"/>
    </source>
</evidence>
<proteinExistence type="predicted"/>
<dbReference type="InterPro" id="IPR005821">
    <property type="entry name" value="Ion_trans_dom"/>
</dbReference>
<feature type="transmembrane region" description="Helical" evidence="9">
    <location>
        <begin position="733"/>
        <end position="752"/>
    </location>
</feature>
<feature type="compositionally biased region" description="Polar residues" evidence="8">
    <location>
        <begin position="1094"/>
        <end position="1110"/>
    </location>
</feature>
<dbReference type="AlphaFoldDB" id="A0A8J8P5B4"/>
<protein>
    <recommendedName>
        <fullName evidence="10">Cyclic nucleotide-binding domain-containing protein</fullName>
    </recommendedName>
</protein>
<evidence type="ECO:0000256" key="7">
    <source>
        <dbReference type="ARBA" id="ARBA00023303"/>
    </source>
</evidence>
<keyword evidence="4 9" id="KW-1133">Transmembrane helix</keyword>
<evidence type="ECO:0000256" key="3">
    <source>
        <dbReference type="ARBA" id="ARBA00022692"/>
    </source>
</evidence>
<feature type="transmembrane region" description="Helical" evidence="9">
    <location>
        <begin position="617"/>
        <end position="636"/>
    </location>
</feature>
<feature type="compositionally biased region" description="Low complexity" evidence="8">
    <location>
        <begin position="173"/>
        <end position="188"/>
    </location>
</feature>
<sequence length="1264" mass="144044">MKSQQQNADSGSSGVKPSDQLNNSQNGGGSGGETGGIRFRRLASAEHLYSSESSMEQKNNAFGADSRDTGQMVHIQINSINQGIVEQNAQSIPPVPRASLNDSSMLENSLPALRGQISTAPRPSLSGGGNGSQNHLFIPRLNNQRKLSHIGKMKNPLLYYQQTVPEQDGNDQSNASSESSSRRPTPSAGIPSVNQIQKNQDSIGNNSIVNPNHLPDIHKFAKKFTFAGFRERSQSRGSESSQPIDNQNNDRKRVLSRLESEMEHSERLDSDSSLDHAEGSNIYSNKKQPPAPPRESFMFPSPFLEGDLNEIKKIREDQGRLSRSFKMPDRPQDKKFAEENIRIIIPDDIKTRQNEFRGSIIQSPPKIVSSLFATFGQAAGHRTQPSQMTINTQQTTETNMLNFPTSTKNLVEKDDLISDHALTRITSKGTMALPPAPKGSLSNGLLSILKMKNSQTMKIQPEEQKQDDISSFRSDKELEEELEKKNQNGSFESKADDYLSRKSALEGDDIFDFDKMFQQRVARAQKIKQKRCLLYPDSQIKTYWDFIITICIVISCGLTPYYMAFPDAQSPNMQILDNIMNGIFGMDILINFFSAYYDEDYQIIDDAKHIRLRYLQSWFFLDMMSIIPFDTIFQFGNVNKLTRFSRIGKMYKLIRFTKILRFVRLMKVKHKMVRHLGDMLKIGAGTERHIYLLITFFILQHVIACLWIFIAKIDDDNKENWIYHHGFIDSTNFQLYTASLYFTVTTLQTVGYGDITAYNETEKLLCSLLMIMGVLTFSYMTGALSSIIQSYDNSEAQLKEKISTLNEISSEYNLDINLFNKLAKTIKYDHSKKSKDTIQFMEELPNKLRVELAMALHKKMYSTITFFQNRDKNFIAWIARLIRPMKIDDQEYVYKEGEEVVEMYFLVKGLVAYVLPRLGNIVYKDIQQGEHFGHHDLGDEKDFLEISSKAKSTVFSRDTINRKFTTLAFGNCEVLALAVKDLVKMKLEFPQTFTQLFEDVENQLKDYLMLKLECIKKTEMEKLQRQDTFKHCKGATLIEEEEDAPQSPLINRLQTMVTFHMMGGIQKEIRQSVMHHAQGRPSYLKGRTFQQKLSTSGISKRSNLASQTIQESEEFDHSNYKRMKTNKSTAAKKQAKSSKSNQHKAKSSELDVQDSSINFSGNHISISHSPEETSNEDVYEHSNSSETSDQGGVSELITPVKQRKRPERSSVTTAKKNKRDLFGEIDSIKEMMITLVGTMGKMQRKIDRMEKHASTKISKTSRKR</sequence>
<feature type="region of interest" description="Disordered" evidence="8">
    <location>
        <begin position="166"/>
        <end position="193"/>
    </location>
</feature>
<evidence type="ECO:0000256" key="8">
    <source>
        <dbReference type="SAM" id="MobiDB-lite"/>
    </source>
</evidence>
<dbReference type="OrthoDB" id="194358at2759"/>
<evidence type="ECO:0000256" key="2">
    <source>
        <dbReference type="ARBA" id="ARBA00022448"/>
    </source>
</evidence>
<dbReference type="InterPro" id="IPR000595">
    <property type="entry name" value="cNMP-bd_dom"/>
</dbReference>
<dbReference type="Pfam" id="PF00520">
    <property type="entry name" value="Ion_trans"/>
    <property type="match status" value="1"/>
</dbReference>
<keyword evidence="5" id="KW-0406">Ion transport</keyword>
<evidence type="ECO:0000259" key="10">
    <source>
        <dbReference type="PROSITE" id="PS50042"/>
    </source>
</evidence>
<dbReference type="SUPFAM" id="SSF51206">
    <property type="entry name" value="cAMP-binding domain-like"/>
    <property type="match status" value="1"/>
</dbReference>
<feature type="transmembrane region" description="Helical" evidence="9">
    <location>
        <begin position="690"/>
        <end position="713"/>
    </location>
</feature>
<keyword evidence="6 9" id="KW-0472">Membrane</keyword>
<dbReference type="CDD" id="cd00038">
    <property type="entry name" value="CAP_ED"/>
    <property type="match status" value="1"/>
</dbReference>
<dbReference type="Proteomes" id="UP000785679">
    <property type="component" value="Unassembled WGS sequence"/>
</dbReference>
<name>A0A8J8P5B4_HALGN</name>
<dbReference type="InterPro" id="IPR014710">
    <property type="entry name" value="RmlC-like_jellyroll"/>
</dbReference>
<feature type="transmembrane region" description="Helical" evidence="9">
    <location>
        <begin position="575"/>
        <end position="597"/>
    </location>
</feature>
<organism evidence="11 12">
    <name type="scientific">Halteria grandinella</name>
    <dbReference type="NCBI Taxonomy" id="5974"/>
    <lineage>
        <taxon>Eukaryota</taxon>
        <taxon>Sar</taxon>
        <taxon>Alveolata</taxon>
        <taxon>Ciliophora</taxon>
        <taxon>Intramacronucleata</taxon>
        <taxon>Spirotrichea</taxon>
        <taxon>Stichotrichia</taxon>
        <taxon>Sporadotrichida</taxon>
        <taxon>Halteriidae</taxon>
        <taxon>Halteria</taxon>
    </lineage>
</organism>
<dbReference type="PROSITE" id="PS50042">
    <property type="entry name" value="CNMP_BINDING_3"/>
    <property type="match status" value="1"/>
</dbReference>
<feature type="compositionally biased region" description="Basic and acidic residues" evidence="8">
    <location>
        <begin position="1244"/>
        <end position="1253"/>
    </location>
</feature>
<dbReference type="GO" id="GO:0005249">
    <property type="term" value="F:voltage-gated potassium channel activity"/>
    <property type="evidence" value="ECO:0007669"/>
    <property type="project" value="InterPro"/>
</dbReference>
<feature type="transmembrane region" description="Helical" evidence="9">
    <location>
        <begin position="543"/>
        <end position="563"/>
    </location>
</feature>
<dbReference type="PANTHER" id="PTHR47823">
    <property type="entry name" value="ION_TRANS DOMAIN-CONTAINING PROTEIN"/>
    <property type="match status" value="1"/>
</dbReference>
<evidence type="ECO:0000256" key="9">
    <source>
        <dbReference type="SAM" id="Phobius"/>
    </source>
</evidence>
<feature type="region of interest" description="Disordered" evidence="8">
    <location>
        <begin position="117"/>
        <end position="136"/>
    </location>
</feature>
<keyword evidence="2" id="KW-0813">Transport</keyword>
<comment type="subcellular location">
    <subcellularLocation>
        <location evidence="1">Membrane</location>
        <topology evidence="1">Multi-pass membrane protein</topology>
    </subcellularLocation>
</comment>
<evidence type="ECO:0000313" key="11">
    <source>
        <dbReference type="EMBL" id="TNV86110.1"/>
    </source>
</evidence>
<feature type="region of interest" description="Disordered" evidence="8">
    <location>
        <begin position="1"/>
        <end position="39"/>
    </location>
</feature>
<feature type="compositionally biased region" description="Gly residues" evidence="8">
    <location>
        <begin position="26"/>
        <end position="35"/>
    </location>
</feature>
<comment type="caution">
    <text evidence="11">The sequence shown here is derived from an EMBL/GenBank/DDBJ whole genome shotgun (WGS) entry which is preliminary data.</text>
</comment>
<feature type="compositionally biased region" description="Basic and acidic residues" evidence="8">
    <location>
        <begin position="248"/>
        <end position="278"/>
    </location>
</feature>
<dbReference type="GO" id="GO:0016020">
    <property type="term" value="C:membrane"/>
    <property type="evidence" value="ECO:0007669"/>
    <property type="project" value="UniProtKB-SubCell"/>
</dbReference>
<dbReference type="EMBL" id="RRYP01001302">
    <property type="protein sequence ID" value="TNV86110.1"/>
    <property type="molecule type" value="Genomic_DNA"/>
</dbReference>